<proteinExistence type="predicted"/>
<accession>A0ACB6RRU8</accession>
<gene>
    <name evidence="1" type="ORF">BU25DRAFT_476385</name>
</gene>
<keyword evidence="2" id="KW-1185">Reference proteome</keyword>
<evidence type="ECO:0000313" key="1">
    <source>
        <dbReference type="EMBL" id="KAF2624631.1"/>
    </source>
</evidence>
<dbReference type="EMBL" id="MU006730">
    <property type="protein sequence ID" value="KAF2624631.1"/>
    <property type="molecule type" value="Genomic_DNA"/>
</dbReference>
<evidence type="ECO:0000313" key="2">
    <source>
        <dbReference type="Proteomes" id="UP000799754"/>
    </source>
</evidence>
<reference evidence="1" key="1">
    <citation type="journal article" date="2020" name="Stud. Mycol.">
        <title>101 Dothideomycetes genomes: a test case for predicting lifestyles and emergence of pathogens.</title>
        <authorList>
            <person name="Haridas S."/>
            <person name="Albert R."/>
            <person name="Binder M."/>
            <person name="Bloem J."/>
            <person name="Labutti K."/>
            <person name="Salamov A."/>
            <person name="Andreopoulos B."/>
            <person name="Baker S."/>
            <person name="Barry K."/>
            <person name="Bills G."/>
            <person name="Bluhm B."/>
            <person name="Cannon C."/>
            <person name="Castanera R."/>
            <person name="Culley D."/>
            <person name="Daum C."/>
            <person name="Ezra D."/>
            <person name="Gonzalez J."/>
            <person name="Henrissat B."/>
            <person name="Kuo A."/>
            <person name="Liang C."/>
            <person name="Lipzen A."/>
            <person name="Lutzoni F."/>
            <person name="Magnuson J."/>
            <person name="Mondo S."/>
            <person name="Nolan M."/>
            <person name="Ohm R."/>
            <person name="Pangilinan J."/>
            <person name="Park H.-J."/>
            <person name="Ramirez L."/>
            <person name="Alfaro M."/>
            <person name="Sun H."/>
            <person name="Tritt A."/>
            <person name="Yoshinaga Y."/>
            <person name="Zwiers L.-H."/>
            <person name="Turgeon B."/>
            <person name="Goodwin S."/>
            <person name="Spatafora J."/>
            <person name="Crous P."/>
            <person name="Grigoriev I."/>
        </authorList>
    </citation>
    <scope>NUCLEOTIDE SEQUENCE</scope>
    <source>
        <strain evidence="1">CBS 525.71</strain>
    </source>
</reference>
<sequence>MKINKRVLLQVLATLVTTSATRLRCKCTPEDACWPTSSDWAHLNTTLSGALILPTPPASVCFASQPNYDEEACALIRSKWFDSTFHASDPISIDYPIWTNNSCNPIFPNGTSLTGDPNAGKRGCNADTYPAYVVNAIHASQIATSLKWAGEKNVRVVVKATGHSYTGRSTGPGSLSIWTHNIRGIEYIEEFLATSCPVSAPIAAVRVAAGHTNGELQEFLSKYGRVIVSGANPSVGIIGWLTGGGHGFLSSTYGMGSDNLLEATVVLPSGAIVVANPCQNSDIFFAIRGGGGGTFGVVTEVVLKTHPSPQTTMHIFTLASLPNTMDVQFWDATGYLHAHMQRLKEGGMQGYYYIVGPPTSPSLSLIWMFMLFDKPDGTVESLMAPAEKYLMERANLFTYTSNITHTASYFDIAQHVQNEAVANGGSTYGSRLLSPGSLADAVVNAEGPVSNPTLIGHMIAAPAIPSYYPSLSSLNPAWRNTLVHLVVVEVWQDGSPQATIDAVRGDITIKTQKLRALSPDTGAYFNEADSNELDWQKSFFGKNYDRLKKIKRDIDPENILWCRKCVGSEAFVERNGGRLCSVRSEDGDNSDGMEEVEGKKSELRP</sequence>
<comment type="caution">
    <text evidence="1">The sequence shown here is derived from an EMBL/GenBank/DDBJ whole genome shotgun (WGS) entry which is preliminary data.</text>
</comment>
<dbReference type="Proteomes" id="UP000799754">
    <property type="component" value="Unassembled WGS sequence"/>
</dbReference>
<name>A0ACB6RRU8_9PLEO</name>
<organism evidence="1 2">
    <name type="scientific">Macroventuria anomochaeta</name>
    <dbReference type="NCBI Taxonomy" id="301207"/>
    <lineage>
        <taxon>Eukaryota</taxon>
        <taxon>Fungi</taxon>
        <taxon>Dikarya</taxon>
        <taxon>Ascomycota</taxon>
        <taxon>Pezizomycotina</taxon>
        <taxon>Dothideomycetes</taxon>
        <taxon>Pleosporomycetidae</taxon>
        <taxon>Pleosporales</taxon>
        <taxon>Pleosporineae</taxon>
        <taxon>Didymellaceae</taxon>
        <taxon>Macroventuria</taxon>
    </lineage>
</organism>
<protein>
    <submittedName>
        <fullName evidence="1">FAD binding domain protein</fullName>
    </submittedName>
</protein>